<comment type="caution">
    <text evidence="2">The sequence shown here is derived from an EMBL/GenBank/DDBJ whole genome shotgun (WGS) entry which is preliminary data.</text>
</comment>
<evidence type="ECO:0008006" key="4">
    <source>
        <dbReference type="Google" id="ProtNLM"/>
    </source>
</evidence>
<feature type="region of interest" description="Disordered" evidence="1">
    <location>
        <begin position="1"/>
        <end position="21"/>
    </location>
</feature>
<evidence type="ECO:0000313" key="2">
    <source>
        <dbReference type="EMBL" id="GAA1431613.1"/>
    </source>
</evidence>
<protein>
    <recommendedName>
        <fullName evidence="4">Lipoprotein</fullName>
    </recommendedName>
</protein>
<accession>A0ABN1Z4U0</accession>
<gene>
    <name evidence="2" type="ORF">GCM10009601_50940</name>
</gene>
<feature type="region of interest" description="Disordered" evidence="1">
    <location>
        <begin position="50"/>
        <end position="165"/>
    </location>
</feature>
<organism evidence="2 3">
    <name type="scientific">Streptomyces thermospinosisporus</name>
    <dbReference type="NCBI Taxonomy" id="161482"/>
    <lineage>
        <taxon>Bacteria</taxon>
        <taxon>Bacillati</taxon>
        <taxon>Actinomycetota</taxon>
        <taxon>Actinomycetes</taxon>
        <taxon>Kitasatosporales</taxon>
        <taxon>Streptomycetaceae</taxon>
        <taxon>Streptomyces</taxon>
    </lineage>
</organism>
<evidence type="ECO:0000256" key="1">
    <source>
        <dbReference type="SAM" id="MobiDB-lite"/>
    </source>
</evidence>
<name>A0ABN1Z4U0_9ACTN</name>
<proteinExistence type="predicted"/>
<reference evidence="2 3" key="1">
    <citation type="journal article" date="2019" name="Int. J. Syst. Evol. Microbiol.">
        <title>The Global Catalogue of Microorganisms (GCM) 10K type strain sequencing project: providing services to taxonomists for standard genome sequencing and annotation.</title>
        <authorList>
            <consortium name="The Broad Institute Genomics Platform"/>
            <consortium name="The Broad Institute Genome Sequencing Center for Infectious Disease"/>
            <person name="Wu L."/>
            <person name="Ma J."/>
        </authorList>
    </citation>
    <scope>NUCLEOTIDE SEQUENCE [LARGE SCALE GENOMIC DNA]</scope>
    <source>
        <strain evidence="2 3">JCM 11756</strain>
    </source>
</reference>
<keyword evidence="3" id="KW-1185">Reference proteome</keyword>
<sequence>MRGILCPSGPRQAAGTSRVTRVHRTTTAATLAVTVALSALTGCVTVQRPAAPGPAAPAQSPLARSDGRTGPQIVQAPAREALEMAGPSRRPTGAPASLSPRGNQATPAPGVTAPADDRSQHRPRATPRPDRTPGRPPADLPGIPEQARRDLRSTPDICGLGKRYGGWRADSPEAAICRNAYGR</sequence>
<dbReference type="Proteomes" id="UP001500973">
    <property type="component" value="Unassembled WGS sequence"/>
</dbReference>
<evidence type="ECO:0000313" key="3">
    <source>
        <dbReference type="Proteomes" id="UP001500973"/>
    </source>
</evidence>
<dbReference type="EMBL" id="BAAAIZ010000090">
    <property type="protein sequence ID" value="GAA1431613.1"/>
    <property type="molecule type" value="Genomic_DNA"/>
</dbReference>